<keyword evidence="1" id="KW-0813">Transport</keyword>
<keyword evidence="2" id="KW-0547">Nucleotide-binding</keyword>
<dbReference type="AlphaFoldDB" id="A0A381Q9G3"/>
<organism evidence="5">
    <name type="scientific">marine metagenome</name>
    <dbReference type="NCBI Taxonomy" id="408172"/>
    <lineage>
        <taxon>unclassified sequences</taxon>
        <taxon>metagenomes</taxon>
        <taxon>ecological metagenomes</taxon>
    </lineage>
</organism>
<dbReference type="InterPro" id="IPR003439">
    <property type="entry name" value="ABC_transporter-like_ATP-bd"/>
</dbReference>
<dbReference type="PROSITE" id="PS50893">
    <property type="entry name" value="ABC_TRANSPORTER_2"/>
    <property type="match status" value="1"/>
</dbReference>
<evidence type="ECO:0000256" key="1">
    <source>
        <dbReference type="ARBA" id="ARBA00022448"/>
    </source>
</evidence>
<evidence type="ECO:0000256" key="3">
    <source>
        <dbReference type="ARBA" id="ARBA00022840"/>
    </source>
</evidence>
<dbReference type="InterPro" id="IPR027417">
    <property type="entry name" value="P-loop_NTPase"/>
</dbReference>
<dbReference type="SMART" id="SM00382">
    <property type="entry name" value="AAA"/>
    <property type="match status" value="1"/>
</dbReference>
<reference evidence="5" key="1">
    <citation type="submission" date="2018-05" db="EMBL/GenBank/DDBJ databases">
        <authorList>
            <person name="Lanie J.A."/>
            <person name="Ng W.-L."/>
            <person name="Kazmierczak K.M."/>
            <person name="Andrzejewski T.M."/>
            <person name="Davidsen T.M."/>
            <person name="Wayne K.J."/>
            <person name="Tettelin H."/>
            <person name="Glass J.I."/>
            <person name="Rusch D."/>
            <person name="Podicherti R."/>
            <person name="Tsui H.-C.T."/>
            <person name="Winkler M.E."/>
        </authorList>
    </citation>
    <scope>NUCLEOTIDE SEQUENCE</scope>
</reference>
<gene>
    <name evidence="5" type="ORF">METZ01_LOCUS28338</name>
</gene>
<dbReference type="SUPFAM" id="SSF52540">
    <property type="entry name" value="P-loop containing nucleoside triphosphate hydrolases"/>
    <property type="match status" value="1"/>
</dbReference>
<evidence type="ECO:0000313" key="5">
    <source>
        <dbReference type="EMBL" id="SUZ75484.1"/>
    </source>
</evidence>
<evidence type="ECO:0000259" key="4">
    <source>
        <dbReference type="PROSITE" id="PS50893"/>
    </source>
</evidence>
<keyword evidence="3" id="KW-0067">ATP-binding</keyword>
<dbReference type="InterPro" id="IPR017871">
    <property type="entry name" value="ABC_transporter-like_CS"/>
</dbReference>
<dbReference type="Pfam" id="PF00005">
    <property type="entry name" value="ABC_tran"/>
    <property type="match status" value="1"/>
</dbReference>
<dbReference type="PANTHER" id="PTHR43023">
    <property type="entry name" value="PROTEIN TRIGALACTOSYLDIACYLGLYCEROL 3, CHLOROPLASTIC"/>
    <property type="match status" value="1"/>
</dbReference>
<dbReference type="EMBL" id="UINC01001247">
    <property type="protein sequence ID" value="SUZ75484.1"/>
    <property type="molecule type" value="Genomic_DNA"/>
</dbReference>
<feature type="domain" description="ABC transporter" evidence="4">
    <location>
        <begin position="2"/>
        <end position="238"/>
    </location>
</feature>
<proteinExistence type="predicted"/>
<evidence type="ECO:0000256" key="2">
    <source>
        <dbReference type="ARBA" id="ARBA00022741"/>
    </source>
</evidence>
<accession>A0A381Q9G3</accession>
<dbReference type="PROSITE" id="PS00211">
    <property type="entry name" value="ABC_TRANSPORTER_1"/>
    <property type="match status" value="1"/>
</dbReference>
<dbReference type="PANTHER" id="PTHR43023:SF6">
    <property type="entry name" value="INTERMEMBRANE PHOSPHOLIPID TRANSPORT SYSTEM ATP-BINDING PROTEIN MLAF"/>
    <property type="match status" value="1"/>
</dbReference>
<dbReference type="GO" id="GO:0016887">
    <property type="term" value="F:ATP hydrolysis activity"/>
    <property type="evidence" value="ECO:0007669"/>
    <property type="project" value="InterPro"/>
</dbReference>
<dbReference type="Gene3D" id="3.40.50.300">
    <property type="entry name" value="P-loop containing nucleotide triphosphate hydrolases"/>
    <property type="match status" value="1"/>
</dbReference>
<dbReference type="InterPro" id="IPR003593">
    <property type="entry name" value="AAA+_ATPase"/>
</dbReference>
<dbReference type="GO" id="GO:0005524">
    <property type="term" value="F:ATP binding"/>
    <property type="evidence" value="ECO:0007669"/>
    <property type="project" value="UniProtKB-KW"/>
</dbReference>
<name>A0A381Q9G3_9ZZZZ</name>
<sequence length="250" mass="27801">MIEIRDIHKSFNKNKVLKGINFNIIRGESAVIIGRSGTGKSVLLKCILGLINADEGNVILNGEELYNKKMNYISQKKTKIGMLFQGSALFDSLKIWQNVSFYDSRKGIKKKTCYKKAIENLNKVGLDEKVANLFPSELSGGMQKRVALARAISIEPEVLFFDEPTTGLDPISADVINRLILEKVKDIGATAITITHDMASARVIADKIYMIHEGRIIWSGSIGEMEESSNKYVNQFINGKSLGPLTFDKN</sequence>
<protein>
    <recommendedName>
        <fullName evidence="4">ABC transporter domain-containing protein</fullName>
    </recommendedName>
</protein>